<feature type="transmembrane region" description="Helical" evidence="1">
    <location>
        <begin position="334"/>
        <end position="354"/>
    </location>
</feature>
<evidence type="ECO:0000256" key="1">
    <source>
        <dbReference type="SAM" id="Phobius"/>
    </source>
</evidence>
<dbReference type="Proteomes" id="UP000816034">
    <property type="component" value="Unassembled WGS sequence"/>
</dbReference>
<dbReference type="InterPro" id="IPR027417">
    <property type="entry name" value="P-loop_NTPase"/>
</dbReference>
<dbReference type="SUPFAM" id="SSF52540">
    <property type="entry name" value="P-loop containing nucleoside triphosphate hydrolases"/>
    <property type="match status" value="1"/>
</dbReference>
<keyword evidence="3" id="KW-1185">Reference proteome</keyword>
<reference evidence="2 3" key="1">
    <citation type="journal article" date="2018" name="BMC Genomics">
        <title>The genome of Naegleria lovaniensis, the basis for a comparative approach to unravel pathogenicity factors of the human pathogenic amoeba N. fowleri.</title>
        <authorList>
            <person name="Liechti N."/>
            <person name="Schurch N."/>
            <person name="Bruggmann R."/>
            <person name="Wittwer M."/>
        </authorList>
    </citation>
    <scope>NUCLEOTIDE SEQUENCE [LARGE SCALE GENOMIC DNA]</scope>
    <source>
        <strain evidence="2 3">ATCC 30569</strain>
    </source>
</reference>
<gene>
    <name evidence="2" type="ORF">C9374_006042</name>
</gene>
<proteinExistence type="predicted"/>
<protein>
    <submittedName>
        <fullName evidence="2">Uncharacterized protein</fullName>
    </submittedName>
</protein>
<organism evidence="2 3">
    <name type="scientific">Naegleria lovaniensis</name>
    <name type="common">Amoeba</name>
    <dbReference type="NCBI Taxonomy" id="51637"/>
    <lineage>
        <taxon>Eukaryota</taxon>
        <taxon>Discoba</taxon>
        <taxon>Heterolobosea</taxon>
        <taxon>Tetramitia</taxon>
        <taxon>Eutetramitia</taxon>
        <taxon>Vahlkampfiidae</taxon>
        <taxon>Naegleria</taxon>
    </lineage>
</organism>
<evidence type="ECO:0000313" key="2">
    <source>
        <dbReference type="EMBL" id="KAG2381658.1"/>
    </source>
</evidence>
<comment type="caution">
    <text evidence="2">The sequence shown here is derived from an EMBL/GenBank/DDBJ whole genome shotgun (WGS) entry which is preliminary data.</text>
</comment>
<accession>A0AA88GP81</accession>
<keyword evidence="1" id="KW-0812">Transmembrane</keyword>
<evidence type="ECO:0000313" key="3">
    <source>
        <dbReference type="Proteomes" id="UP000816034"/>
    </source>
</evidence>
<name>A0AA88GP81_NAELO</name>
<sequence>MVDNSSHSHFTISKDGKELFLNHLKVDLPFNSGNHECSNFKTLPSHLHFHIALEDSEKNRVVYKYHYPIWANHFMGSYQMAMSRLGWEPIRIAVIGNPKWGKSTFVNELGDFTSIDDHRIQLVSDVGLGVQNDHATRMVRRFCLWQEGKFAKLPLSVCVQDPPGSNVGVMDKVPQYIEYLVKQKITPDEDIITECTLNPHSCLKKYEHHPEQLPDVIVYMIPFGMIEKSKESITPNLQYFHKLQIPVILVVTTGEERKLSVIHDEINKLQGYNYHSVVISNEHYELNAPKSPEVIRRVAQILREVFDLVQSKRGVLQTWKVIVKKVFSEVWNQYGMIMLTMTMANVMWLFMLILL</sequence>
<dbReference type="Gene3D" id="3.40.50.300">
    <property type="entry name" value="P-loop containing nucleotide triphosphate hydrolases"/>
    <property type="match status" value="1"/>
</dbReference>
<dbReference type="GeneID" id="68098497"/>
<dbReference type="RefSeq" id="XP_044547338.1">
    <property type="nucleotide sequence ID" value="XM_044695860.1"/>
</dbReference>
<dbReference type="EMBL" id="PYSW02000026">
    <property type="protein sequence ID" value="KAG2381658.1"/>
    <property type="molecule type" value="Genomic_DNA"/>
</dbReference>
<dbReference type="AlphaFoldDB" id="A0AA88GP81"/>
<keyword evidence="1" id="KW-0472">Membrane</keyword>
<keyword evidence="1" id="KW-1133">Transmembrane helix</keyword>